<evidence type="ECO:0000313" key="2">
    <source>
        <dbReference type="EMBL" id="KKR33534.1"/>
    </source>
</evidence>
<dbReference type="EMBL" id="LBXN01000015">
    <property type="protein sequence ID" value="KKR33534.1"/>
    <property type="molecule type" value="Genomic_DNA"/>
</dbReference>
<organism evidence="2 3">
    <name type="scientific">Candidatus Gottesmanbacteria bacterium GW2011_GWC2_39_8</name>
    <dbReference type="NCBI Taxonomy" id="1618450"/>
    <lineage>
        <taxon>Bacteria</taxon>
        <taxon>Candidatus Gottesmaniibacteriota</taxon>
    </lineage>
</organism>
<reference evidence="2 3" key="1">
    <citation type="journal article" date="2015" name="Nature">
        <title>rRNA introns, odd ribosomes, and small enigmatic genomes across a large radiation of phyla.</title>
        <authorList>
            <person name="Brown C.T."/>
            <person name="Hug L.A."/>
            <person name="Thomas B.C."/>
            <person name="Sharon I."/>
            <person name="Castelle C.J."/>
            <person name="Singh A."/>
            <person name="Wilkins M.J."/>
            <person name="Williams K.H."/>
            <person name="Banfield J.F."/>
        </authorList>
    </citation>
    <scope>NUCLEOTIDE SEQUENCE [LARGE SCALE GENOMIC DNA]</scope>
</reference>
<evidence type="ECO:0000256" key="1">
    <source>
        <dbReference type="SAM" id="Phobius"/>
    </source>
</evidence>
<feature type="transmembrane region" description="Helical" evidence="1">
    <location>
        <begin position="12"/>
        <end position="29"/>
    </location>
</feature>
<keyword evidence="1" id="KW-1133">Transmembrane helix</keyword>
<proteinExistence type="predicted"/>
<keyword evidence="1" id="KW-0812">Transmembrane</keyword>
<accession>A0A0G0PZI0</accession>
<evidence type="ECO:0000313" key="3">
    <source>
        <dbReference type="Proteomes" id="UP000034539"/>
    </source>
</evidence>
<protein>
    <submittedName>
        <fullName evidence="2">Uncharacterized protein</fullName>
    </submittedName>
</protein>
<comment type="caution">
    <text evidence="2">The sequence shown here is derived from an EMBL/GenBank/DDBJ whole genome shotgun (WGS) entry which is preliminary data.</text>
</comment>
<gene>
    <name evidence="2" type="ORF">UT63_C0015G0015</name>
</gene>
<keyword evidence="1" id="KW-0472">Membrane</keyword>
<name>A0A0G0PZI0_9BACT</name>
<dbReference type="AlphaFoldDB" id="A0A0G0PZI0"/>
<dbReference type="Proteomes" id="UP000034539">
    <property type="component" value="Unassembled WGS sequence"/>
</dbReference>
<sequence length="153" mass="17199">MKILPKIPKTYLFLGIIIFLIVLISWYELKNPGTNSSSVILPIENQKTDKQEKEEGEVSVTVEYIPKKSDKNTRAFEISLDTHSVELDSFDFVKDVILEKDGKAIPPANSIPSGGGHHRKAEVVFERVKSPFTISLINLSGVPKRVFQFTNIN</sequence>